<protein>
    <submittedName>
        <fullName evidence="2">DUF4372 domain-containing protein</fullName>
    </submittedName>
</protein>
<dbReference type="EMBL" id="CP140154">
    <property type="protein sequence ID" value="WQG88240.1"/>
    <property type="molecule type" value="Genomic_DNA"/>
</dbReference>
<proteinExistence type="predicted"/>
<dbReference type="Pfam" id="PF14294">
    <property type="entry name" value="DUF4372"/>
    <property type="match status" value="1"/>
</dbReference>
<keyword evidence="3" id="KW-1185">Reference proteome</keyword>
<dbReference type="InterPro" id="IPR025399">
    <property type="entry name" value="DUF4372"/>
</dbReference>
<reference evidence="2 3" key="1">
    <citation type="submission" date="2023-11" db="EMBL/GenBank/DDBJ databases">
        <title>MicrobeMod: A computational toolkit for identifying prokaryotic methylation and restriction-modification with nanopore sequencing.</title>
        <authorList>
            <person name="Crits-Christoph A."/>
            <person name="Kang S.C."/>
            <person name="Lee H."/>
            <person name="Ostrov N."/>
        </authorList>
    </citation>
    <scope>NUCLEOTIDE SEQUENCE [LARGE SCALE GENOMIC DNA]</scope>
    <source>
        <strain evidence="2 3">ATCC 23090</strain>
    </source>
</reference>
<sequence>MDKDRKFPGHPVLSQILELIPTGLIQSANRKHQANRYYKRLPLRIHLVSLLYGVFSYCNGLREICEGMLACEGKLAHLGLDKAPARSTLSDANTNL</sequence>
<feature type="domain" description="DUF4372" evidence="1">
    <location>
        <begin position="9"/>
        <end position="80"/>
    </location>
</feature>
<evidence type="ECO:0000313" key="2">
    <source>
        <dbReference type="EMBL" id="WQG88240.1"/>
    </source>
</evidence>
<dbReference type="Proteomes" id="UP001326715">
    <property type="component" value="Chromosome"/>
</dbReference>
<gene>
    <name evidence="2" type="ORF">SR876_25255</name>
</gene>
<dbReference type="RefSeq" id="WP_322518470.1">
    <property type="nucleotide sequence ID" value="NZ_CP139972.1"/>
</dbReference>
<evidence type="ECO:0000259" key="1">
    <source>
        <dbReference type="Pfam" id="PF14294"/>
    </source>
</evidence>
<name>A0ABZ0XCM1_9BACT</name>
<evidence type="ECO:0000313" key="3">
    <source>
        <dbReference type="Proteomes" id="UP001326715"/>
    </source>
</evidence>
<organism evidence="2 3">
    <name type="scientific">Chitinophaga sancti</name>
    <dbReference type="NCBI Taxonomy" id="1004"/>
    <lineage>
        <taxon>Bacteria</taxon>
        <taxon>Pseudomonadati</taxon>
        <taxon>Bacteroidota</taxon>
        <taxon>Chitinophagia</taxon>
        <taxon>Chitinophagales</taxon>
        <taxon>Chitinophagaceae</taxon>
        <taxon>Chitinophaga</taxon>
    </lineage>
</organism>
<accession>A0ABZ0XCM1</accession>